<comment type="cofactor">
    <cofactor evidence="2">
        <name>[4Fe-4S] cluster</name>
        <dbReference type="ChEBI" id="CHEBI:49883"/>
    </cofactor>
</comment>
<keyword evidence="10" id="KW-0227">DNA damage</keyword>
<keyword evidence="13" id="KW-0460">Magnesium</keyword>
<feature type="compositionally biased region" description="Basic and acidic residues" evidence="20">
    <location>
        <begin position="1"/>
        <end position="11"/>
    </location>
</feature>
<organism evidence="21 22">
    <name type="scientific">Microcaecilia unicolor</name>
    <dbReference type="NCBI Taxonomy" id="1415580"/>
    <lineage>
        <taxon>Eukaryota</taxon>
        <taxon>Metazoa</taxon>
        <taxon>Chordata</taxon>
        <taxon>Craniata</taxon>
        <taxon>Vertebrata</taxon>
        <taxon>Euteleostomi</taxon>
        <taxon>Amphibia</taxon>
        <taxon>Gymnophiona</taxon>
        <taxon>Siphonopidae</taxon>
        <taxon>Microcaecilia</taxon>
    </lineage>
</organism>
<dbReference type="RefSeq" id="XP_030078048.1">
    <property type="nucleotide sequence ID" value="XM_030222188.1"/>
</dbReference>
<evidence type="ECO:0000256" key="19">
    <source>
        <dbReference type="ARBA" id="ARBA00070137"/>
    </source>
</evidence>
<accession>A0A6P7ZLG1</accession>
<reference evidence="22" key="1">
    <citation type="submission" date="2025-08" db="UniProtKB">
        <authorList>
            <consortium name="RefSeq"/>
        </authorList>
    </citation>
    <scope>IDENTIFICATION</scope>
</reference>
<name>A0A6P7ZLG1_9AMPH</name>
<dbReference type="GO" id="GO:0003677">
    <property type="term" value="F:DNA binding"/>
    <property type="evidence" value="ECO:0007669"/>
    <property type="project" value="UniProtKB-KW"/>
</dbReference>
<dbReference type="GO" id="GO:0051539">
    <property type="term" value="F:4 iron, 4 sulfur cluster binding"/>
    <property type="evidence" value="ECO:0007669"/>
    <property type="project" value="UniProtKB-KW"/>
</dbReference>
<comment type="cofactor">
    <cofactor evidence="1">
        <name>Mg(2+)</name>
        <dbReference type="ChEBI" id="CHEBI:18420"/>
    </cofactor>
</comment>
<keyword evidence="14" id="KW-0408">Iron</keyword>
<keyword evidence="11" id="KW-0378">Hydrolase</keyword>
<dbReference type="Proteomes" id="UP000515156">
    <property type="component" value="Chromosome 13"/>
</dbReference>
<dbReference type="Pfam" id="PF09810">
    <property type="entry name" value="Exo5"/>
    <property type="match status" value="3"/>
</dbReference>
<evidence type="ECO:0000256" key="4">
    <source>
        <dbReference type="ARBA" id="ARBA00004514"/>
    </source>
</evidence>
<proteinExistence type="inferred from homology"/>
<feature type="compositionally biased region" description="Basic and acidic residues" evidence="20">
    <location>
        <begin position="91"/>
        <end position="109"/>
    </location>
</feature>
<evidence type="ECO:0000256" key="1">
    <source>
        <dbReference type="ARBA" id="ARBA00001946"/>
    </source>
</evidence>
<dbReference type="KEGG" id="muo:115482440"/>
<evidence type="ECO:0000313" key="21">
    <source>
        <dbReference type="Proteomes" id="UP000515156"/>
    </source>
</evidence>
<evidence type="ECO:0000256" key="12">
    <source>
        <dbReference type="ARBA" id="ARBA00022839"/>
    </source>
</evidence>
<evidence type="ECO:0000256" key="3">
    <source>
        <dbReference type="ARBA" id="ARBA00004123"/>
    </source>
</evidence>
<evidence type="ECO:0000256" key="14">
    <source>
        <dbReference type="ARBA" id="ARBA00023004"/>
    </source>
</evidence>
<evidence type="ECO:0000256" key="11">
    <source>
        <dbReference type="ARBA" id="ARBA00022801"/>
    </source>
</evidence>
<comment type="similarity">
    <text evidence="5">Belongs to the EXO5 family.</text>
</comment>
<keyword evidence="18" id="KW-0539">Nucleus</keyword>
<evidence type="ECO:0000256" key="15">
    <source>
        <dbReference type="ARBA" id="ARBA00023014"/>
    </source>
</evidence>
<dbReference type="FunCoup" id="A0A6P7ZLG1">
    <property type="interactions" value="2055"/>
</dbReference>
<dbReference type="AlphaFoldDB" id="A0A6P7ZLG1"/>
<evidence type="ECO:0000256" key="20">
    <source>
        <dbReference type="SAM" id="MobiDB-lite"/>
    </source>
</evidence>
<evidence type="ECO:0000256" key="17">
    <source>
        <dbReference type="ARBA" id="ARBA00023204"/>
    </source>
</evidence>
<feature type="compositionally biased region" description="Polar residues" evidence="20">
    <location>
        <begin position="59"/>
        <end position="82"/>
    </location>
</feature>
<dbReference type="InterPro" id="IPR019190">
    <property type="entry name" value="EXOV"/>
</dbReference>
<dbReference type="GO" id="GO:0045145">
    <property type="term" value="F:single-stranded DNA 5'-3' DNA exonuclease activity"/>
    <property type="evidence" value="ECO:0007669"/>
    <property type="project" value="InterPro"/>
</dbReference>
<feature type="compositionally biased region" description="Acidic residues" evidence="20">
    <location>
        <begin position="12"/>
        <end position="23"/>
    </location>
</feature>
<keyword evidence="12" id="KW-0269">Exonuclease</keyword>
<evidence type="ECO:0000256" key="8">
    <source>
        <dbReference type="ARBA" id="ARBA00022722"/>
    </source>
</evidence>
<keyword evidence="8" id="KW-0540">Nuclease</keyword>
<dbReference type="PANTHER" id="PTHR14464:SF4">
    <property type="entry name" value="EXONUCLEASE V"/>
    <property type="match status" value="1"/>
</dbReference>
<evidence type="ECO:0000313" key="22">
    <source>
        <dbReference type="RefSeq" id="XP_030078048.1"/>
    </source>
</evidence>
<keyword evidence="21" id="KW-1185">Reference proteome</keyword>
<dbReference type="GO" id="GO:0005829">
    <property type="term" value="C:cytosol"/>
    <property type="evidence" value="ECO:0007669"/>
    <property type="project" value="UniProtKB-SubCell"/>
</dbReference>
<dbReference type="GO" id="GO:0046872">
    <property type="term" value="F:metal ion binding"/>
    <property type="evidence" value="ECO:0007669"/>
    <property type="project" value="UniProtKB-KW"/>
</dbReference>
<protein>
    <recommendedName>
        <fullName evidence="19">Exonuclease V</fullName>
    </recommendedName>
</protein>
<keyword evidence="15" id="KW-0411">Iron-sulfur</keyword>
<evidence type="ECO:0000256" key="9">
    <source>
        <dbReference type="ARBA" id="ARBA00022723"/>
    </source>
</evidence>
<dbReference type="PANTHER" id="PTHR14464">
    <property type="entry name" value="EXONUCLEASE V"/>
    <property type="match status" value="1"/>
</dbReference>
<evidence type="ECO:0000256" key="6">
    <source>
        <dbReference type="ARBA" id="ARBA00022485"/>
    </source>
</evidence>
<comment type="subcellular location">
    <subcellularLocation>
        <location evidence="4">Cytoplasm</location>
        <location evidence="4">Cytosol</location>
    </subcellularLocation>
    <subcellularLocation>
        <location evidence="3">Nucleus</location>
    </subcellularLocation>
</comment>
<evidence type="ECO:0000256" key="13">
    <source>
        <dbReference type="ARBA" id="ARBA00022842"/>
    </source>
</evidence>
<dbReference type="GO" id="GO:0036297">
    <property type="term" value="P:interstrand cross-link repair"/>
    <property type="evidence" value="ECO:0007669"/>
    <property type="project" value="TreeGrafter"/>
</dbReference>
<evidence type="ECO:0000256" key="5">
    <source>
        <dbReference type="ARBA" id="ARBA00009797"/>
    </source>
</evidence>
<keyword evidence="16" id="KW-0238">DNA-binding</keyword>
<dbReference type="InParanoid" id="A0A6P7ZLG1"/>
<evidence type="ECO:0000256" key="2">
    <source>
        <dbReference type="ARBA" id="ARBA00001966"/>
    </source>
</evidence>
<keyword evidence="17" id="KW-0234">DNA repair</keyword>
<dbReference type="FunFam" id="3.90.320.10:FF:000004">
    <property type="entry name" value="Probable exonuclease V"/>
    <property type="match status" value="1"/>
</dbReference>
<evidence type="ECO:0000256" key="7">
    <source>
        <dbReference type="ARBA" id="ARBA00022490"/>
    </source>
</evidence>
<evidence type="ECO:0000256" key="10">
    <source>
        <dbReference type="ARBA" id="ARBA00022763"/>
    </source>
</evidence>
<feature type="region of interest" description="Disordered" evidence="20">
    <location>
        <begin position="51"/>
        <end position="109"/>
    </location>
</feature>
<evidence type="ECO:0000256" key="18">
    <source>
        <dbReference type="ARBA" id="ARBA00023242"/>
    </source>
</evidence>
<evidence type="ECO:0000256" key="16">
    <source>
        <dbReference type="ARBA" id="ARBA00023125"/>
    </source>
</evidence>
<dbReference type="GeneID" id="115482440"/>
<dbReference type="GO" id="GO:0005634">
    <property type="term" value="C:nucleus"/>
    <property type="evidence" value="ECO:0007669"/>
    <property type="project" value="UniProtKB-SubCell"/>
</dbReference>
<feature type="region of interest" description="Disordered" evidence="20">
    <location>
        <begin position="1"/>
        <end position="30"/>
    </location>
</feature>
<sequence length="408" mass="46743">MATPDLSKEEKSEVEEDTVEECGDGFSDMSDSEFLHLDDLMWPVHCQGEAESSKRNYEAHQNQGELQDTSETVNAENPNCSTELPEGYLQRVEHGKETAGKRQKRKSDARNPLERYHMKYLCVTDLCAQGWCEQQMVYSIELPGFLQPERVALMDRGASIHLARELEVHDIVSVCTKTREDSWAVKFLNLLTTISVLQAGGPVRECPVFGEIDGIFLVGVIDELHYTPKGELELSELKTRGRPSLPTNAQKRNHHLQVKVYKHMFDAMVRGQMNLDNLISHLRLRPEQPLGAHIKEHAEKAGLTVNCFGDLLELTCLSLTFSDLPNIDRLTLEYHYQKDNTLIGTETVHFGNIEEELQDYMAFWKGWRETKGVDIEEAWKCRSCNYLDICEWRKTMGTVINHTKRTKQ</sequence>
<dbReference type="Gene3D" id="3.90.320.10">
    <property type="match status" value="1"/>
</dbReference>
<dbReference type="InterPro" id="IPR011604">
    <property type="entry name" value="PDDEXK-like_dom_sf"/>
</dbReference>
<keyword evidence="7" id="KW-0963">Cytoplasm</keyword>
<keyword evidence="6" id="KW-0004">4Fe-4S</keyword>
<dbReference type="OrthoDB" id="354769at2759"/>
<keyword evidence="9" id="KW-0479">Metal-binding</keyword>
<gene>
    <name evidence="22" type="primary">LOC115482440</name>
</gene>